<evidence type="ECO:0000313" key="3">
    <source>
        <dbReference type="Proteomes" id="UP000092093"/>
    </source>
</evidence>
<protein>
    <submittedName>
        <fullName evidence="2">Uncharacterized protein</fullName>
    </submittedName>
</protein>
<accession>A0A1B7X6G6</accession>
<keyword evidence="1" id="KW-0472">Membrane</keyword>
<feature type="transmembrane region" description="Helical" evidence="1">
    <location>
        <begin position="6"/>
        <end position="25"/>
    </location>
</feature>
<evidence type="ECO:0000256" key="1">
    <source>
        <dbReference type="SAM" id="Phobius"/>
    </source>
</evidence>
<name>A0A1B7X6G6_APHFL</name>
<dbReference type="EMBL" id="LJOW01000011">
    <property type="protein sequence ID" value="OBQ44948.1"/>
    <property type="molecule type" value="Genomic_DNA"/>
</dbReference>
<dbReference type="Proteomes" id="UP000092093">
    <property type="component" value="Unassembled WGS sequence"/>
</dbReference>
<keyword evidence="1" id="KW-0812">Transmembrane</keyword>
<dbReference type="AlphaFoldDB" id="A0A1B7X6G6"/>
<proteinExistence type="predicted"/>
<sequence>MLDLILILFQVVFLSVSLGIIFFLIDKILEVSRKFKVSNYLPKWGKITKARQSKHGHNQRFTPIRDKYSNNRHLSRQWNKLLKKVNSDTATAERLINHLKQKHPGRSDQWYIEKAIFDLQRDQGRY</sequence>
<reference evidence="2 3" key="1">
    <citation type="submission" date="2015-09" db="EMBL/GenBank/DDBJ databases">
        <title>Aphanizomenon flos-aquae WA102.</title>
        <authorList>
            <person name="Driscoll C."/>
        </authorList>
    </citation>
    <scope>NUCLEOTIDE SEQUENCE [LARGE SCALE GENOMIC DNA]</scope>
    <source>
        <strain evidence="2">WA102</strain>
    </source>
</reference>
<organism evidence="2 3">
    <name type="scientific">Aphanizomenon flos-aquae WA102</name>
    <dbReference type="NCBI Taxonomy" id="1710896"/>
    <lineage>
        <taxon>Bacteria</taxon>
        <taxon>Bacillati</taxon>
        <taxon>Cyanobacteriota</taxon>
        <taxon>Cyanophyceae</taxon>
        <taxon>Nostocales</taxon>
        <taxon>Aphanizomenonaceae</taxon>
        <taxon>Aphanizomenon</taxon>
    </lineage>
</organism>
<evidence type="ECO:0000313" key="2">
    <source>
        <dbReference type="EMBL" id="OBQ44948.1"/>
    </source>
</evidence>
<comment type="caution">
    <text evidence="2">The sequence shown here is derived from an EMBL/GenBank/DDBJ whole genome shotgun (WGS) entry which is preliminary data.</text>
</comment>
<dbReference type="PATRIC" id="fig|1710896.3.peg.1712"/>
<keyword evidence="1" id="KW-1133">Transmembrane helix</keyword>
<gene>
    <name evidence="2" type="ORF">AN484_04190</name>
</gene>